<reference evidence="11 12" key="1">
    <citation type="submission" date="2024-09" db="EMBL/GenBank/DDBJ databases">
        <title>Rethinking Asexuality: The Enigmatic Case of Functional Sexual Genes in Lepraria (Stereocaulaceae).</title>
        <authorList>
            <person name="Doellman M."/>
            <person name="Sun Y."/>
            <person name="Barcenas-Pena A."/>
            <person name="Lumbsch H.T."/>
            <person name="Grewe F."/>
        </authorList>
    </citation>
    <scope>NUCLEOTIDE SEQUENCE [LARGE SCALE GENOMIC DNA]</scope>
    <source>
        <strain evidence="11 12">Mercado 3170</strain>
    </source>
</reference>
<dbReference type="InterPro" id="IPR011009">
    <property type="entry name" value="Kinase-like_dom_sf"/>
</dbReference>
<evidence type="ECO:0000313" key="12">
    <source>
        <dbReference type="Proteomes" id="UP001590950"/>
    </source>
</evidence>
<keyword evidence="4" id="KW-0547">Nucleotide-binding</keyword>
<feature type="region of interest" description="Disordered" evidence="9">
    <location>
        <begin position="536"/>
        <end position="575"/>
    </location>
</feature>
<evidence type="ECO:0000256" key="2">
    <source>
        <dbReference type="ARBA" id="ARBA00022527"/>
    </source>
</evidence>
<accession>A0ABR4ANP5</accession>
<dbReference type="Gene3D" id="1.10.510.10">
    <property type="entry name" value="Transferase(Phosphotransferase) domain 1"/>
    <property type="match status" value="1"/>
</dbReference>
<keyword evidence="3" id="KW-0808">Transferase</keyword>
<keyword evidence="6" id="KW-0067">ATP-binding</keyword>
<keyword evidence="12" id="KW-1185">Reference proteome</keyword>
<comment type="catalytic activity">
    <reaction evidence="7">
        <text>L-threonyl-[protein] + ATP = O-phospho-L-threonyl-[protein] + ADP + H(+)</text>
        <dbReference type="Rhea" id="RHEA:46608"/>
        <dbReference type="Rhea" id="RHEA-COMP:11060"/>
        <dbReference type="Rhea" id="RHEA-COMP:11605"/>
        <dbReference type="ChEBI" id="CHEBI:15378"/>
        <dbReference type="ChEBI" id="CHEBI:30013"/>
        <dbReference type="ChEBI" id="CHEBI:30616"/>
        <dbReference type="ChEBI" id="CHEBI:61977"/>
        <dbReference type="ChEBI" id="CHEBI:456216"/>
        <dbReference type="EC" id="2.7.11.1"/>
    </reaction>
</comment>
<feature type="compositionally biased region" description="Basic and acidic residues" evidence="9">
    <location>
        <begin position="42"/>
        <end position="51"/>
    </location>
</feature>
<dbReference type="InterPro" id="IPR024604">
    <property type="entry name" value="GSG2_C"/>
</dbReference>
<sequence length="575" mass="64422">MAGPASLWRSTKKMVKKAKVYGKQKINDLSADFQKFSVASPAKEKSRESHALAELTPNSGRPRQQVGEEESGKNASDKENVKPVEHSTQIVGSTPTNVTAHSVPGLTGRVLDVKKDGQLPLSGKQHLVYEVTKPHDAVKPLTSLDSVLSEVEDTRACFSTKAEVFDIEKVAEGSYASILRITLKVDPTQFSICKLMPIKPNDAKGPKYDSRTYIDDAIAEVKILSLMSDVPGFVNLCEDGARVLQGIIPPVLQNVFNIWEEANPNEIPMSCEYSEEQYWVLLEMVDAGIDLGALLENGFPDGTRLHEETPGARLTPYQTWDIFWGVAEALAAGEDLANFEHRDLHLSNICIKRKGSGCADKTDETQMLSKTTRYTDLEVTLIDYTLSRATFGEHEVLANQMLDSGLFFQESNAENERDRENDQHQYDTYDRMRQLVLGRARHLLDKKGRAKVWKKYVPETNLLWLHHLLFVLLRDTQKQRTARLDYTQDKLVKFLVKIRNDLDPEKIDEWVYKSAKDVVNEERAAEVERGERSLDKEFEGIRTRSSGFSDGGQGSSKGNSGINDGGEGSSKDILK</sequence>
<evidence type="ECO:0000256" key="8">
    <source>
        <dbReference type="ARBA" id="ARBA00048679"/>
    </source>
</evidence>
<evidence type="ECO:0000256" key="3">
    <source>
        <dbReference type="ARBA" id="ARBA00022679"/>
    </source>
</evidence>
<dbReference type="SUPFAM" id="SSF56112">
    <property type="entry name" value="Protein kinase-like (PK-like)"/>
    <property type="match status" value="1"/>
</dbReference>
<evidence type="ECO:0000256" key="4">
    <source>
        <dbReference type="ARBA" id="ARBA00022741"/>
    </source>
</evidence>
<evidence type="ECO:0000256" key="1">
    <source>
        <dbReference type="ARBA" id="ARBA00012513"/>
    </source>
</evidence>
<keyword evidence="2" id="KW-0723">Serine/threonine-protein kinase</keyword>
<evidence type="ECO:0000313" key="11">
    <source>
        <dbReference type="EMBL" id="KAL2047368.1"/>
    </source>
</evidence>
<feature type="domain" description="Serine/threonine-protein kinase haspin C-terminal" evidence="10">
    <location>
        <begin position="405"/>
        <end position="516"/>
    </location>
</feature>
<feature type="compositionally biased region" description="Polar residues" evidence="9">
    <location>
        <begin position="86"/>
        <end position="100"/>
    </location>
</feature>
<protein>
    <recommendedName>
        <fullName evidence="1">non-specific serine/threonine protein kinase</fullName>
        <ecNumber evidence="1">2.7.11.1</ecNumber>
    </recommendedName>
</protein>
<feature type="compositionally biased region" description="Basic and acidic residues" evidence="9">
    <location>
        <begin position="70"/>
        <end position="85"/>
    </location>
</feature>
<dbReference type="PANTHER" id="PTHR24419:SF18">
    <property type="entry name" value="SERINE_THREONINE-PROTEIN KINASE HASPIN"/>
    <property type="match status" value="1"/>
</dbReference>
<comment type="catalytic activity">
    <reaction evidence="8">
        <text>L-seryl-[protein] + ATP = O-phospho-L-seryl-[protein] + ADP + H(+)</text>
        <dbReference type="Rhea" id="RHEA:17989"/>
        <dbReference type="Rhea" id="RHEA-COMP:9863"/>
        <dbReference type="Rhea" id="RHEA-COMP:11604"/>
        <dbReference type="ChEBI" id="CHEBI:15378"/>
        <dbReference type="ChEBI" id="CHEBI:29999"/>
        <dbReference type="ChEBI" id="CHEBI:30616"/>
        <dbReference type="ChEBI" id="CHEBI:83421"/>
        <dbReference type="ChEBI" id="CHEBI:456216"/>
        <dbReference type="EC" id="2.7.11.1"/>
    </reaction>
</comment>
<dbReference type="PANTHER" id="PTHR24419">
    <property type="entry name" value="INTERLEUKIN-1 RECEPTOR-ASSOCIATED KINASE"/>
    <property type="match status" value="1"/>
</dbReference>
<dbReference type="Pfam" id="PF12330">
    <property type="entry name" value="Haspin_kinase"/>
    <property type="match status" value="1"/>
</dbReference>
<dbReference type="EC" id="2.7.11.1" evidence="1"/>
<dbReference type="EMBL" id="JBEFKJ010000003">
    <property type="protein sequence ID" value="KAL2047368.1"/>
    <property type="molecule type" value="Genomic_DNA"/>
</dbReference>
<dbReference type="Gene3D" id="3.30.200.20">
    <property type="entry name" value="Phosphorylase Kinase, domain 1"/>
    <property type="match status" value="1"/>
</dbReference>
<evidence type="ECO:0000256" key="9">
    <source>
        <dbReference type="SAM" id="MobiDB-lite"/>
    </source>
</evidence>
<feature type="region of interest" description="Disordered" evidence="9">
    <location>
        <begin position="39"/>
        <end position="103"/>
    </location>
</feature>
<dbReference type="Proteomes" id="UP001590950">
    <property type="component" value="Unassembled WGS sequence"/>
</dbReference>
<gene>
    <name evidence="11" type="ORF">N7G274_001389</name>
</gene>
<comment type="caution">
    <text evidence="11">The sequence shown here is derived from an EMBL/GenBank/DDBJ whole genome shotgun (WGS) entry which is preliminary data.</text>
</comment>
<evidence type="ECO:0000256" key="6">
    <source>
        <dbReference type="ARBA" id="ARBA00022840"/>
    </source>
</evidence>
<evidence type="ECO:0000259" key="10">
    <source>
        <dbReference type="SMART" id="SM01331"/>
    </source>
</evidence>
<proteinExistence type="predicted"/>
<keyword evidence="5" id="KW-0418">Kinase</keyword>
<evidence type="ECO:0000256" key="7">
    <source>
        <dbReference type="ARBA" id="ARBA00047899"/>
    </source>
</evidence>
<name>A0ABR4ANP5_9LECA</name>
<dbReference type="SMART" id="SM01331">
    <property type="entry name" value="DUF3635"/>
    <property type="match status" value="1"/>
</dbReference>
<organism evidence="11 12">
    <name type="scientific">Stereocaulon virgatum</name>
    <dbReference type="NCBI Taxonomy" id="373712"/>
    <lineage>
        <taxon>Eukaryota</taxon>
        <taxon>Fungi</taxon>
        <taxon>Dikarya</taxon>
        <taxon>Ascomycota</taxon>
        <taxon>Pezizomycotina</taxon>
        <taxon>Lecanoromycetes</taxon>
        <taxon>OSLEUM clade</taxon>
        <taxon>Lecanoromycetidae</taxon>
        <taxon>Lecanorales</taxon>
        <taxon>Lecanorineae</taxon>
        <taxon>Stereocaulaceae</taxon>
        <taxon>Stereocaulon</taxon>
    </lineage>
</organism>
<evidence type="ECO:0000256" key="5">
    <source>
        <dbReference type="ARBA" id="ARBA00022777"/>
    </source>
</evidence>